<dbReference type="Proteomes" id="UP000074119">
    <property type="component" value="Chromosome"/>
</dbReference>
<dbReference type="SMART" id="SM01130">
    <property type="entry name" value="DHDPS"/>
    <property type="match status" value="1"/>
</dbReference>
<evidence type="ECO:0000256" key="1">
    <source>
        <dbReference type="ARBA" id="ARBA00007592"/>
    </source>
</evidence>
<feature type="binding site" evidence="4">
    <location>
        <position position="203"/>
    </location>
    <ligand>
        <name>pyruvate</name>
        <dbReference type="ChEBI" id="CHEBI:15361"/>
    </ligand>
</feature>
<dbReference type="RefSeq" id="WP_008248978.1">
    <property type="nucleotide sequence ID" value="NZ_CP014544.1"/>
</dbReference>
<proteinExistence type="inferred from homology"/>
<evidence type="ECO:0008006" key="7">
    <source>
        <dbReference type="Google" id="ProtNLM"/>
    </source>
</evidence>
<evidence type="ECO:0000256" key="3">
    <source>
        <dbReference type="PIRNR" id="PIRNR001365"/>
    </source>
</evidence>
<sequence length="291" mass="31333">MINGSIVDLIIPTASDGSPDYETVETLIDWHIDNGSAALLIGSATGQHSEFNNEERGELLKRAIWQSDGRIVVIANLDTRDPDGFFELARAADEFGADAGLLTLPTSMGLSQVDLFEYVRELAEFAKLPLILRDDFSHPNLLSPTTLPKLAEIEGIIGLINDSSEPTPEDNINISELPSGFALYAGHNTDACQWVLAGYQGGISLVGNIAPALVNDMISAAQQNNRALAMSLNDRLRPLTQALMTDPSANSVTWALTEMGSIPEGGHPPSLPQSSDYAQLRRALRTAQVII</sequence>
<reference evidence="5 6" key="1">
    <citation type="submission" date="2015-12" db="EMBL/GenBank/DDBJ databases">
        <authorList>
            <person name="Shamseldin A."/>
            <person name="Moawad H."/>
            <person name="Abd El-Rahim W.M."/>
            <person name="Sadowsky M.J."/>
        </authorList>
    </citation>
    <scope>NUCLEOTIDE SEQUENCE [LARGE SCALE GENOMIC DNA]</scope>
    <source>
        <strain evidence="5 6">SM2</strain>
    </source>
</reference>
<name>A0A127M717_9GAMM</name>
<dbReference type="SUPFAM" id="SSF51569">
    <property type="entry name" value="Aldolase"/>
    <property type="match status" value="1"/>
</dbReference>
<evidence type="ECO:0000256" key="2">
    <source>
        <dbReference type="ARBA" id="ARBA00023239"/>
    </source>
</evidence>
<dbReference type="EMBL" id="CP014544">
    <property type="protein sequence ID" value="AMO69010.1"/>
    <property type="molecule type" value="Genomic_DNA"/>
</dbReference>
<dbReference type="PANTHER" id="PTHR12128:SF66">
    <property type="entry name" value="4-HYDROXY-2-OXOGLUTARATE ALDOLASE, MITOCHONDRIAL"/>
    <property type="match status" value="1"/>
</dbReference>
<dbReference type="GO" id="GO:0008840">
    <property type="term" value="F:4-hydroxy-tetrahydrodipicolinate synthase activity"/>
    <property type="evidence" value="ECO:0007669"/>
    <property type="project" value="TreeGrafter"/>
</dbReference>
<comment type="similarity">
    <text evidence="1 3">Belongs to the DapA family.</text>
</comment>
<dbReference type="PIRSF" id="PIRSF001365">
    <property type="entry name" value="DHDPS"/>
    <property type="match status" value="1"/>
</dbReference>
<evidence type="ECO:0000256" key="4">
    <source>
        <dbReference type="PIRSR" id="PIRSR001365-2"/>
    </source>
</evidence>
<dbReference type="AlphaFoldDB" id="A0A127M717"/>
<accession>A0A127M717</accession>
<dbReference type="InterPro" id="IPR013785">
    <property type="entry name" value="Aldolase_TIM"/>
</dbReference>
<gene>
    <name evidence="5" type="ORF">AZF00_12170</name>
</gene>
<protein>
    <recommendedName>
        <fullName evidence="7">4-hydroxy-tetrahydrodipicolinate synthase</fullName>
    </recommendedName>
</protein>
<evidence type="ECO:0000313" key="5">
    <source>
        <dbReference type="EMBL" id="AMO69010.1"/>
    </source>
</evidence>
<evidence type="ECO:0000313" key="6">
    <source>
        <dbReference type="Proteomes" id="UP000074119"/>
    </source>
</evidence>
<keyword evidence="2 3" id="KW-0456">Lyase</keyword>
<dbReference type="InterPro" id="IPR002220">
    <property type="entry name" value="DapA-like"/>
</dbReference>
<dbReference type="PANTHER" id="PTHR12128">
    <property type="entry name" value="DIHYDRODIPICOLINATE SYNTHASE"/>
    <property type="match status" value="1"/>
</dbReference>
<feature type="binding site" evidence="4">
    <location>
        <position position="45"/>
    </location>
    <ligand>
        <name>pyruvate</name>
        <dbReference type="ChEBI" id="CHEBI:15361"/>
    </ligand>
</feature>
<dbReference type="Gene3D" id="3.20.20.70">
    <property type="entry name" value="Aldolase class I"/>
    <property type="match status" value="1"/>
</dbReference>
<dbReference type="KEGG" id="zal:AZF00_12170"/>
<organism evidence="5 6">
    <name type="scientific">Zhongshania aliphaticivorans</name>
    <dbReference type="NCBI Taxonomy" id="1470434"/>
    <lineage>
        <taxon>Bacteria</taxon>
        <taxon>Pseudomonadati</taxon>
        <taxon>Pseudomonadota</taxon>
        <taxon>Gammaproteobacteria</taxon>
        <taxon>Cellvibrionales</taxon>
        <taxon>Spongiibacteraceae</taxon>
        <taxon>Zhongshania</taxon>
    </lineage>
</organism>
<dbReference type="STRING" id="1470434.AZF00_12170"/>
<dbReference type="Pfam" id="PF00701">
    <property type="entry name" value="DHDPS"/>
    <property type="match status" value="1"/>
</dbReference>